<dbReference type="InterPro" id="IPR006027">
    <property type="entry name" value="NusB_RsmB_TIM44"/>
</dbReference>
<dbReference type="EMBL" id="JALBUR010000024">
    <property type="protein sequence ID" value="MDX8420153.1"/>
    <property type="molecule type" value="Genomic_DNA"/>
</dbReference>
<dbReference type="Gene3D" id="1.10.940.10">
    <property type="entry name" value="NusB-like"/>
    <property type="match status" value="1"/>
</dbReference>
<protein>
    <submittedName>
        <fullName evidence="7">Transcription antitermination factor NusB</fullName>
    </submittedName>
</protein>
<keyword evidence="3" id="KW-0694">RNA-binding</keyword>
<dbReference type="GO" id="GO:0031564">
    <property type="term" value="P:transcription antitermination"/>
    <property type="evidence" value="ECO:0007669"/>
    <property type="project" value="UniProtKB-KW"/>
</dbReference>
<dbReference type="NCBIfam" id="TIGR01951">
    <property type="entry name" value="nusB"/>
    <property type="match status" value="1"/>
</dbReference>
<comment type="similarity">
    <text evidence="1">Belongs to the NusB family.</text>
</comment>
<dbReference type="RefSeq" id="WP_277006865.1">
    <property type="nucleotide sequence ID" value="NZ_JALBUR010000024.1"/>
</dbReference>
<reference evidence="7 8" key="1">
    <citation type="submission" date="2022-03" db="EMBL/GenBank/DDBJ databases">
        <title>Novel taxa within the pig intestine.</title>
        <authorList>
            <person name="Wylensek D."/>
            <person name="Bishof K."/>
            <person name="Afrizal A."/>
            <person name="Clavel T."/>
        </authorList>
    </citation>
    <scope>NUCLEOTIDE SEQUENCE [LARGE SCALE GENOMIC DNA]</scope>
    <source>
        <strain evidence="7 8">CLA-KB-P133</strain>
    </source>
</reference>
<evidence type="ECO:0000256" key="3">
    <source>
        <dbReference type="ARBA" id="ARBA00022884"/>
    </source>
</evidence>
<gene>
    <name evidence="7" type="primary">nusB</name>
    <name evidence="7" type="ORF">MOZ60_08610</name>
</gene>
<evidence type="ECO:0000256" key="4">
    <source>
        <dbReference type="ARBA" id="ARBA00023015"/>
    </source>
</evidence>
<evidence type="ECO:0000313" key="8">
    <source>
        <dbReference type="Proteomes" id="UP001286174"/>
    </source>
</evidence>
<dbReference type="InterPro" id="IPR011605">
    <property type="entry name" value="NusB_fam"/>
</dbReference>
<keyword evidence="4" id="KW-0805">Transcription regulation</keyword>
<dbReference type="Proteomes" id="UP001286174">
    <property type="component" value="Unassembled WGS sequence"/>
</dbReference>
<dbReference type="GO" id="GO:0003723">
    <property type="term" value="F:RNA binding"/>
    <property type="evidence" value="ECO:0007669"/>
    <property type="project" value="UniProtKB-KW"/>
</dbReference>
<accession>A0AB35U4V7</accession>
<dbReference type="GO" id="GO:0006353">
    <property type="term" value="P:DNA-templated transcription termination"/>
    <property type="evidence" value="ECO:0007669"/>
    <property type="project" value="InterPro"/>
</dbReference>
<keyword evidence="5" id="KW-0804">Transcription</keyword>
<organism evidence="7 8">
    <name type="scientific">Grylomicrobium aquisgranensis</name>
    <dbReference type="NCBI Taxonomy" id="2926318"/>
    <lineage>
        <taxon>Bacteria</taxon>
        <taxon>Bacillati</taxon>
        <taxon>Bacillota</taxon>
        <taxon>Erysipelotrichia</taxon>
        <taxon>Erysipelotrichales</taxon>
        <taxon>Erysipelotrichaceae</taxon>
        <taxon>Grylomicrobium</taxon>
    </lineage>
</organism>
<feature type="domain" description="NusB/RsmB/TIM44" evidence="6">
    <location>
        <begin position="6"/>
        <end position="123"/>
    </location>
</feature>
<keyword evidence="8" id="KW-1185">Reference proteome</keyword>
<sequence length="125" mass="14716">MNRHEEREKAMITVYEDLLAERDLDELIEDTYQMKVEEVDPYFVDVIRTAIKNKDRYAGYINEVLKDWTFDRLGMIEKAILLNGCAEFDLKQLSAAVIIDESVEMARKYCDKDAYKLINRVLDVI</sequence>
<dbReference type="SUPFAM" id="SSF48013">
    <property type="entry name" value="NusB-like"/>
    <property type="match status" value="1"/>
</dbReference>
<dbReference type="PANTHER" id="PTHR11078">
    <property type="entry name" value="N UTILIZATION SUBSTANCE PROTEIN B-RELATED"/>
    <property type="match status" value="1"/>
</dbReference>
<dbReference type="Pfam" id="PF01029">
    <property type="entry name" value="NusB"/>
    <property type="match status" value="1"/>
</dbReference>
<evidence type="ECO:0000313" key="7">
    <source>
        <dbReference type="EMBL" id="MDX8420153.1"/>
    </source>
</evidence>
<comment type="caution">
    <text evidence="7">The sequence shown here is derived from an EMBL/GenBank/DDBJ whole genome shotgun (WGS) entry which is preliminary data.</text>
</comment>
<dbReference type="GO" id="GO:0005829">
    <property type="term" value="C:cytosol"/>
    <property type="evidence" value="ECO:0007669"/>
    <property type="project" value="TreeGrafter"/>
</dbReference>
<dbReference type="AlphaFoldDB" id="A0AB35U4V7"/>
<dbReference type="InterPro" id="IPR035926">
    <property type="entry name" value="NusB-like_sf"/>
</dbReference>
<evidence type="ECO:0000259" key="6">
    <source>
        <dbReference type="Pfam" id="PF01029"/>
    </source>
</evidence>
<name>A0AB35U4V7_9FIRM</name>
<keyword evidence="2" id="KW-0889">Transcription antitermination</keyword>
<evidence type="ECO:0000256" key="1">
    <source>
        <dbReference type="ARBA" id="ARBA00005952"/>
    </source>
</evidence>
<evidence type="ECO:0000256" key="5">
    <source>
        <dbReference type="ARBA" id="ARBA00023163"/>
    </source>
</evidence>
<dbReference type="PANTHER" id="PTHR11078:SF3">
    <property type="entry name" value="ANTITERMINATION NUSB DOMAIN-CONTAINING PROTEIN"/>
    <property type="match status" value="1"/>
</dbReference>
<proteinExistence type="inferred from homology"/>
<evidence type="ECO:0000256" key="2">
    <source>
        <dbReference type="ARBA" id="ARBA00022814"/>
    </source>
</evidence>